<dbReference type="SUPFAM" id="SSF48403">
    <property type="entry name" value="Ankyrin repeat"/>
    <property type="match status" value="1"/>
</dbReference>
<name>A0A2T9ZJP1_9FUNG</name>
<sequence length="326" mass="36743">MLIEGGIDIHTEDDWALRCASFNGRFELVNFLVENCADTHAENECAIRWESTEGCLDIVKFSVENGANVQADDNRAFRNALRHGKIETMGYLHDSETYDQIKQAIKDENYNSLDESSFTQSTIFGLHVSCKKDRLEIVKYLLNLVVYIHRDDEIALIYAAKGGSTHMIRFLVENGANLDDHGEKAFICALGHDKVDAAEFFVDKGVKLEANKESLLVKASASARGNVDFVKFLAENGPNGAVSIDLKNNTLLYIATFFLNKDIVEYLLDKRFDIHSNNDSALMWEKFKNNKYIFDCVLRNRANASANAGIFIDFKYKAGSEIIHIT</sequence>
<accession>A0A2T9ZJP1</accession>
<gene>
    <name evidence="4" type="ORF">BB560_000709</name>
</gene>
<evidence type="ECO:0000256" key="2">
    <source>
        <dbReference type="ARBA" id="ARBA00023043"/>
    </source>
</evidence>
<dbReference type="InterPro" id="IPR002110">
    <property type="entry name" value="Ankyrin_rpt"/>
</dbReference>
<dbReference type="InterPro" id="IPR036770">
    <property type="entry name" value="Ankyrin_rpt-contain_sf"/>
</dbReference>
<evidence type="ECO:0008006" key="6">
    <source>
        <dbReference type="Google" id="ProtNLM"/>
    </source>
</evidence>
<dbReference type="SMART" id="SM00248">
    <property type="entry name" value="ANK"/>
    <property type="match status" value="7"/>
</dbReference>
<dbReference type="AlphaFoldDB" id="A0A2T9ZJP1"/>
<dbReference type="PANTHER" id="PTHR24188">
    <property type="entry name" value="ANKYRIN REPEAT PROTEIN"/>
    <property type="match status" value="1"/>
</dbReference>
<evidence type="ECO:0000256" key="1">
    <source>
        <dbReference type="ARBA" id="ARBA00022737"/>
    </source>
</evidence>
<dbReference type="PANTHER" id="PTHR24188:SF29">
    <property type="entry name" value="GH09064P"/>
    <property type="match status" value="1"/>
</dbReference>
<dbReference type="EMBL" id="MBFS01000079">
    <property type="protein sequence ID" value="PVV04785.1"/>
    <property type="molecule type" value="Genomic_DNA"/>
</dbReference>
<evidence type="ECO:0000313" key="5">
    <source>
        <dbReference type="Proteomes" id="UP000245609"/>
    </source>
</evidence>
<organism evidence="4 5">
    <name type="scientific">Smittium megazygosporum</name>
    <dbReference type="NCBI Taxonomy" id="133381"/>
    <lineage>
        <taxon>Eukaryota</taxon>
        <taxon>Fungi</taxon>
        <taxon>Fungi incertae sedis</taxon>
        <taxon>Zoopagomycota</taxon>
        <taxon>Kickxellomycotina</taxon>
        <taxon>Harpellomycetes</taxon>
        <taxon>Harpellales</taxon>
        <taxon>Legeriomycetaceae</taxon>
        <taxon>Smittium</taxon>
    </lineage>
</organism>
<evidence type="ECO:0000313" key="4">
    <source>
        <dbReference type="EMBL" id="PVV04785.1"/>
    </source>
</evidence>
<dbReference type="STRING" id="133381.A0A2T9ZJP1"/>
<dbReference type="Gene3D" id="1.25.40.20">
    <property type="entry name" value="Ankyrin repeat-containing domain"/>
    <property type="match status" value="2"/>
</dbReference>
<proteinExistence type="predicted"/>
<protein>
    <recommendedName>
        <fullName evidence="6">Ankyrin repeat protein</fullName>
    </recommendedName>
</protein>
<dbReference type="PROSITE" id="PS50297">
    <property type="entry name" value="ANK_REP_REGION"/>
    <property type="match status" value="1"/>
</dbReference>
<comment type="caution">
    <text evidence="4">The sequence shown here is derived from an EMBL/GenBank/DDBJ whole genome shotgun (WGS) entry which is preliminary data.</text>
</comment>
<dbReference type="Proteomes" id="UP000245609">
    <property type="component" value="Unassembled WGS sequence"/>
</dbReference>
<dbReference type="Pfam" id="PF13637">
    <property type="entry name" value="Ank_4"/>
    <property type="match status" value="1"/>
</dbReference>
<dbReference type="Pfam" id="PF12796">
    <property type="entry name" value="Ank_2"/>
    <property type="match status" value="1"/>
</dbReference>
<evidence type="ECO:0000256" key="3">
    <source>
        <dbReference type="PROSITE-ProRule" id="PRU00023"/>
    </source>
</evidence>
<feature type="repeat" description="ANK" evidence="3">
    <location>
        <begin position="151"/>
        <end position="183"/>
    </location>
</feature>
<reference evidence="4 5" key="1">
    <citation type="journal article" date="2018" name="MBio">
        <title>Comparative Genomics Reveals the Core Gene Toolbox for the Fungus-Insect Symbiosis.</title>
        <authorList>
            <person name="Wang Y."/>
            <person name="Stata M."/>
            <person name="Wang W."/>
            <person name="Stajich J.E."/>
            <person name="White M.M."/>
            <person name="Moncalvo J.M."/>
        </authorList>
    </citation>
    <scope>NUCLEOTIDE SEQUENCE [LARGE SCALE GENOMIC DNA]</scope>
    <source>
        <strain evidence="4 5">SC-DP-2</strain>
    </source>
</reference>
<keyword evidence="5" id="KW-1185">Reference proteome</keyword>
<keyword evidence="1" id="KW-0677">Repeat</keyword>
<keyword evidence="2 3" id="KW-0040">ANK repeat</keyword>
<dbReference type="OrthoDB" id="194358at2759"/>
<dbReference type="PROSITE" id="PS50088">
    <property type="entry name" value="ANK_REPEAT"/>
    <property type="match status" value="1"/>
</dbReference>